<keyword evidence="4" id="KW-1185">Reference proteome</keyword>
<feature type="region of interest" description="Disordered" evidence="1">
    <location>
        <begin position="407"/>
        <end position="464"/>
    </location>
</feature>
<proteinExistence type="predicted"/>
<feature type="compositionally biased region" description="Basic and acidic residues" evidence="1">
    <location>
        <begin position="236"/>
        <end position="247"/>
    </location>
</feature>
<feature type="chain" id="PRO_5012827427" evidence="2">
    <location>
        <begin position="18"/>
        <end position="496"/>
    </location>
</feature>
<protein>
    <submittedName>
        <fullName evidence="3">Uncharacterized protein</fullName>
    </submittedName>
</protein>
<evidence type="ECO:0000313" key="3">
    <source>
        <dbReference type="EMBL" id="OXA58618.1"/>
    </source>
</evidence>
<evidence type="ECO:0000313" key="4">
    <source>
        <dbReference type="Proteomes" id="UP000198287"/>
    </source>
</evidence>
<dbReference type="AlphaFoldDB" id="A0A226EN36"/>
<gene>
    <name evidence="3" type="ORF">Fcan01_07125</name>
</gene>
<keyword evidence="2" id="KW-0732">Signal</keyword>
<sequence length="496" mass="55283">MRLKSLIFRSAIILISAILSQYSASCSHTHGLALFGTTLVIWNFLPIAHSVRNTKSGVDGKTAKNLLIDELLKKTEIGKPTQKELYTTTSGDGDLDPVKCFPKALCGVSSEVEQISRRKKNGLVSEYLILMKAVAKHPEFLEDLVSPSSSKTKNVKGTKKKKGQDSPQSDISPSDDASDSEEDDENDSDEEDEEADDLESEPVVKKKKKEPEEPKNDDDFHKAYLKEKVEMDKLLKETMEKDKKEQEQFWWGGGDRPPPREPWNNRPKPQAPNNRPWSFGFGGSGQRPRPSRPYFRKEEEATMPSDDDGSSASGFGGGIAGISTFFSNLFGFGATSLTNDPWFPSAARDLSGEVDETREILETALEIGKSFEKPSQCNEIFNACQYEYTELLYMIDDLRKNVRALVKESQDQGKQKKTTKGKKRKNAKSGLTTSQQMKYKSGRRRKPGKMSSVSGEVPDERYVIPVTPPKPEGFADTFQFSNVLSWLGIGGSSGKY</sequence>
<evidence type="ECO:0000256" key="2">
    <source>
        <dbReference type="SAM" id="SignalP"/>
    </source>
</evidence>
<feature type="region of interest" description="Disordered" evidence="1">
    <location>
        <begin position="236"/>
        <end position="292"/>
    </location>
</feature>
<feature type="signal peptide" evidence="2">
    <location>
        <begin position="1"/>
        <end position="17"/>
    </location>
</feature>
<evidence type="ECO:0000256" key="1">
    <source>
        <dbReference type="SAM" id="MobiDB-lite"/>
    </source>
</evidence>
<comment type="caution">
    <text evidence="3">The sequence shown here is derived from an EMBL/GenBank/DDBJ whole genome shotgun (WGS) entry which is preliminary data.</text>
</comment>
<feature type="compositionally biased region" description="Basic residues" evidence="1">
    <location>
        <begin position="153"/>
        <end position="162"/>
    </location>
</feature>
<feature type="compositionally biased region" description="Basic residues" evidence="1">
    <location>
        <begin position="415"/>
        <end position="427"/>
    </location>
</feature>
<name>A0A226EN36_FOLCA</name>
<dbReference type="OrthoDB" id="10676446at2759"/>
<dbReference type="Proteomes" id="UP000198287">
    <property type="component" value="Unassembled WGS sequence"/>
</dbReference>
<organism evidence="3 4">
    <name type="scientific">Folsomia candida</name>
    <name type="common">Springtail</name>
    <dbReference type="NCBI Taxonomy" id="158441"/>
    <lineage>
        <taxon>Eukaryota</taxon>
        <taxon>Metazoa</taxon>
        <taxon>Ecdysozoa</taxon>
        <taxon>Arthropoda</taxon>
        <taxon>Hexapoda</taxon>
        <taxon>Collembola</taxon>
        <taxon>Entomobryomorpha</taxon>
        <taxon>Isotomoidea</taxon>
        <taxon>Isotomidae</taxon>
        <taxon>Proisotominae</taxon>
        <taxon>Folsomia</taxon>
    </lineage>
</organism>
<feature type="region of interest" description="Disordered" evidence="1">
    <location>
        <begin position="145"/>
        <end position="224"/>
    </location>
</feature>
<reference evidence="3 4" key="1">
    <citation type="submission" date="2015-12" db="EMBL/GenBank/DDBJ databases">
        <title>The genome of Folsomia candida.</title>
        <authorList>
            <person name="Faddeeva A."/>
            <person name="Derks M.F."/>
            <person name="Anvar Y."/>
            <person name="Smit S."/>
            <person name="Van Straalen N."/>
            <person name="Roelofs D."/>
        </authorList>
    </citation>
    <scope>NUCLEOTIDE SEQUENCE [LARGE SCALE GENOMIC DNA]</scope>
    <source>
        <strain evidence="3 4">VU population</strain>
        <tissue evidence="3">Whole body</tissue>
    </source>
</reference>
<feature type="compositionally biased region" description="Low complexity" evidence="1">
    <location>
        <begin position="165"/>
        <end position="175"/>
    </location>
</feature>
<dbReference type="EMBL" id="LNIX01000003">
    <property type="protein sequence ID" value="OXA58618.1"/>
    <property type="molecule type" value="Genomic_DNA"/>
</dbReference>
<accession>A0A226EN36</accession>
<feature type="compositionally biased region" description="Basic and acidic residues" evidence="1">
    <location>
        <begin position="209"/>
        <end position="224"/>
    </location>
</feature>
<feature type="compositionally biased region" description="Polar residues" evidence="1">
    <location>
        <begin position="429"/>
        <end position="438"/>
    </location>
</feature>
<feature type="compositionally biased region" description="Acidic residues" evidence="1">
    <location>
        <begin position="176"/>
        <end position="200"/>
    </location>
</feature>